<accession>A0A6S7ITV0</accession>
<dbReference type="InterPro" id="IPR050952">
    <property type="entry name" value="TRIM-NHL_E3_ligases"/>
</dbReference>
<dbReference type="AlphaFoldDB" id="A0A6S7ITV0"/>
<dbReference type="SUPFAM" id="SSF57845">
    <property type="entry name" value="B-box zinc-binding domain"/>
    <property type="match status" value="1"/>
</dbReference>
<evidence type="ECO:0000256" key="1">
    <source>
        <dbReference type="ARBA" id="ARBA00008518"/>
    </source>
</evidence>
<keyword evidence="2" id="KW-0479">Metal-binding</keyword>
<dbReference type="GO" id="GO:0008270">
    <property type="term" value="F:zinc ion binding"/>
    <property type="evidence" value="ECO:0007669"/>
    <property type="project" value="UniProtKB-KW"/>
</dbReference>
<dbReference type="PROSITE" id="PS50119">
    <property type="entry name" value="ZF_BBOX"/>
    <property type="match status" value="1"/>
</dbReference>
<dbReference type="InterPro" id="IPR013083">
    <property type="entry name" value="Znf_RING/FYVE/PHD"/>
</dbReference>
<dbReference type="PANTHER" id="PTHR24104">
    <property type="entry name" value="E3 UBIQUITIN-PROTEIN LIGASE NHLRC1-RELATED"/>
    <property type="match status" value="1"/>
</dbReference>
<dbReference type="InterPro" id="IPR001841">
    <property type="entry name" value="Znf_RING"/>
</dbReference>
<keyword evidence="8" id="KW-1185">Reference proteome</keyword>
<sequence length="903" mass="101010">MWELLICHNCKGLLENPKILTCAHSVCEKCLEELLKRKSEVLKCPVCSVVIQVAADNAFLSNVLAILKRETNACNEDSACDACSVHGTRNLRCTDCDMLLCTRCLHAHHDSVITREDEHARTVMKNETDISLHEIENELARSVNADERISTRNEIGKHELESTRNETATRNDYGKHEVDSARNATRNGIDEHEVEWIRNANAFARDHQVHVPLKCRHHHKEDLRFFCNSCAQLVCQECVIAKHITHIFVSASDAAPGSKAQLSTLLNQTTIRILYLSEALRDTKDIEEKLRSRVEEITHTIRGPRQNSEDGQLAAELTTFAQQHGNEASEQNSEAEQVTKFTKIINSGQEFDATFKHNDQDSRSDSMTPQTGHCSSSERRHKLSPQREALLNHLNKVAKGKFDVLAKHRKKVETRLALIENCQRFTIDLIHSGSDEEVLILENCIMESLGELCHNTPEVPIECTDDAFIAMTWRENHPEQTREFNKRTGGLSLNAERVSMDSNPKITTGEGCCGSCFATGEGLTSTTVGQDCVFTVTVKNQQNQSCIEGRDSIIARIKTPYGGYFRAELIEHKRGKHKFRYRTYFAGPHILRITLRGEEILGSPFETLSSGSTDYSRRGRLVTKFGRLGSEEGELCQPQGLAVDRLSRIFIADTGNHRIQVFDESGRFLFAFGRKGTDPGEFNEPCDVTIAHTGHVIVADRFNDRLQFFTPDGKFVRQMQCGVLRPIAVTTDQYNHIVIVDSDHSRVMVITMGGERLRSITRGTSSGARLENVQDVACNQTGETFLISRIPALNSGVTAATEQTHANLVQVIDNNGAYIRKFVTPSYARTKPNLCRLVTDYDDRVLATGSGNKVQVFTRIGGHLTNITFTEKECSKIEISAIALSPSEAVVVADTMNGRILVF</sequence>
<protein>
    <submittedName>
        <fullName evidence="7">E3 ubiquitin- ligase TRIM71-like</fullName>
    </submittedName>
</protein>
<evidence type="ECO:0000256" key="4">
    <source>
        <dbReference type="ARBA" id="ARBA00022771"/>
    </source>
</evidence>
<evidence type="ECO:0000313" key="8">
    <source>
        <dbReference type="Proteomes" id="UP001152795"/>
    </source>
</evidence>
<dbReference type="GO" id="GO:0061630">
    <property type="term" value="F:ubiquitin protein ligase activity"/>
    <property type="evidence" value="ECO:0007669"/>
    <property type="project" value="TreeGrafter"/>
</dbReference>
<dbReference type="InterPro" id="IPR018957">
    <property type="entry name" value="Znf_C3HC4_RING-type"/>
</dbReference>
<dbReference type="GO" id="GO:0016874">
    <property type="term" value="F:ligase activity"/>
    <property type="evidence" value="ECO:0007669"/>
    <property type="project" value="UniProtKB-KW"/>
</dbReference>
<dbReference type="SUPFAM" id="SSF101898">
    <property type="entry name" value="NHL repeat"/>
    <property type="match status" value="1"/>
</dbReference>
<dbReference type="Gene3D" id="3.30.40.10">
    <property type="entry name" value="Zinc/RING finger domain, C3HC4 (zinc finger)"/>
    <property type="match status" value="1"/>
</dbReference>
<dbReference type="Gene3D" id="2.60.40.10">
    <property type="entry name" value="Immunoglobulins"/>
    <property type="match status" value="1"/>
</dbReference>
<dbReference type="Pfam" id="PF01436">
    <property type="entry name" value="NHL"/>
    <property type="match status" value="1"/>
</dbReference>
<dbReference type="InterPro" id="IPR013783">
    <property type="entry name" value="Ig-like_fold"/>
</dbReference>
<dbReference type="InterPro" id="IPR001298">
    <property type="entry name" value="Filamin/ABP280_rpt"/>
</dbReference>
<keyword evidence="7" id="KW-0436">Ligase</keyword>
<evidence type="ECO:0000256" key="6">
    <source>
        <dbReference type="SAM" id="MobiDB-lite"/>
    </source>
</evidence>
<dbReference type="PROSITE" id="PS00518">
    <property type="entry name" value="ZF_RING_1"/>
    <property type="match status" value="1"/>
</dbReference>
<dbReference type="SUPFAM" id="SSF57850">
    <property type="entry name" value="RING/U-box"/>
    <property type="match status" value="1"/>
</dbReference>
<dbReference type="InterPro" id="IPR017868">
    <property type="entry name" value="Filamin/ABP280_repeat-like"/>
</dbReference>
<dbReference type="PROSITE" id="PS50194">
    <property type="entry name" value="FILAMIN_REPEAT"/>
    <property type="match status" value="1"/>
</dbReference>
<comment type="similarity">
    <text evidence="1">Belongs to the TRIM/RBCC family.</text>
</comment>
<dbReference type="GO" id="GO:0000932">
    <property type="term" value="C:P-body"/>
    <property type="evidence" value="ECO:0007669"/>
    <property type="project" value="UniProtKB-SubCell"/>
</dbReference>
<dbReference type="Pfam" id="PF00643">
    <property type="entry name" value="zf-B_box"/>
    <property type="match status" value="1"/>
</dbReference>
<dbReference type="CDD" id="cd16579">
    <property type="entry name" value="RING-HC_PML_C-V"/>
    <property type="match status" value="1"/>
</dbReference>
<dbReference type="PROSITE" id="PS50089">
    <property type="entry name" value="ZF_RING_2"/>
    <property type="match status" value="1"/>
</dbReference>
<dbReference type="CDD" id="cd05819">
    <property type="entry name" value="NHL"/>
    <property type="match status" value="1"/>
</dbReference>
<keyword evidence="5" id="KW-0862">Zinc</keyword>
<dbReference type="Gene3D" id="2.120.10.30">
    <property type="entry name" value="TolB, C-terminal domain"/>
    <property type="match status" value="1"/>
</dbReference>
<gene>
    <name evidence="7" type="ORF">PACLA_8A015350</name>
</gene>
<dbReference type="PANTHER" id="PTHR24104:SF25">
    <property type="entry name" value="PROTEIN LIN-41"/>
    <property type="match status" value="1"/>
</dbReference>
<dbReference type="InterPro" id="IPR000315">
    <property type="entry name" value="Znf_B-box"/>
</dbReference>
<evidence type="ECO:0000256" key="5">
    <source>
        <dbReference type="ARBA" id="ARBA00022833"/>
    </source>
</evidence>
<dbReference type="Proteomes" id="UP001152795">
    <property type="component" value="Unassembled WGS sequence"/>
</dbReference>
<organism evidence="7 8">
    <name type="scientific">Paramuricea clavata</name>
    <name type="common">Red gorgonian</name>
    <name type="synonym">Violescent sea-whip</name>
    <dbReference type="NCBI Taxonomy" id="317549"/>
    <lineage>
        <taxon>Eukaryota</taxon>
        <taxon>Metazoa</taxon>
        <taxon>Cnidaria</taxon>
        <taxon>Anthozoa</taxon>
        <taxon>Octocorallia</taxon>
        <taxon>Malacalcyonacea</taxon>
        <taxon>Plexauridae</taxon>
        <taxon>Paramuricea</taxon>
    </lineage>
</organism>
<dbReference type="InterPro" id="IPR014756">
    <property type="entry name" value="Ig_E-set"/>
</dbReference>
<feature type="compositionally biased region" description="Polar residues" evidence="6">
    <location>
        <begin position="365"/>
        <end position="375"/>
    </location>
</feature>
<dbReference type="SMART" id="SM00557">
    <property type="entry name" value="IG_FLMN"/>
    <property type="match status" value="1"/>
</dbReference>
<feature type="region of interest" description="Disordered" evidence="6">
    <location>
        <begin position="355"/>
        <end position="384"/>
    </location>
</feature>
<dbReference type="EMBL" id="CACRXK020011275">
    <property type="protein sequence ID" value="CAB4021113.1"/>
    <property type="molecule type" value="Genomic_DNA"/>
</dbReference>
<dbReference type="Pfam" id="PF00630">
    <property type="entry name" value="Filamin"/>
    <property type="match status" value="1"/>
</dbReference>
<name>A0A6S7ITV0_PARCT</name>
<dbReference type="InterPro" id="IPR011042">
    <property type="entry name" value="6-blade_b-propeller_TolB-like"/>
</dbReference>
<reference evidence="7" key="1">
    <citation type="submission" date="2020-04" db="EMBL/GenBank/DDBJ databases">
        <authorList>
            <person name="Alioto T."/>
            <person name="Alioto T."/>
            <person name="Gomez Garrido J."/>
        </authorList>
    </citation>
    <scope>NUCLEOTIDE SEQUENCE</scope>
    <source>
        <strain evidence="7">A484AB</strain>
    </source>
</reference>
<dbReference type="InterPro" id="IPR001258">
    <property type="entry name" value="NHL_repeat"/>
</dbReference>
<evidence type="ECO:0000256" key="3">
    <source>
        <dbReference type="ARBA" id="ARBA00022737"/>
    </source>
</evidence>
<comment type="caution">
    <text evidence="7">The sequence shown here is derived from an EMBL/GenBank/DDBJ whole genome shotgun (WGS) entry which is preliminary data.</text>
</comment>
<dbReference type="InterPro" id="IPR017907">
    <property type="entry name" value="Znf_RING_CS"/>
</dbReference>
<dbReference type="GO" id="GO:0003723">
    <property type="term" value="F:RNA binding"/>
    <property type="evidence" value="ECO:0007669"/>
    <property type="project" value="UniProtKB-KW"/>
</dbReference>
<evidence type="ECO:0000313" key="7">
    <source>
        <dbReference type="EMBL" id="CAB4021113.1"/>
    </source>
</evidence>
<dbReference type="SMART" id="SM00184">
    <property type="entry name" value="RING"/>
    <property type="match status" value="1"/>
</dbReference>
<dbReference type="GO" id="GO:0000209">
    <property type="term" value="P:protein polyubiquitination"/>
    <property type="evidence" value="ECO:0007669"/>
    <property type="project" value="TreeGrafter"/>
</dbReference>
<dbReference type="Pfam" id="PF00097">
    <property type="entry name" value="zf-C3HC4"/>
    <property type="match status" value="1"/>
</dbReference>
<keyword evidence="3" id="KW-0677">Repeat</keyword>
<dbReference type="GO" id="GO:0043161">
    <property type="term" value="P:proteasome-mediated ubiquitin-dependent protein catabolic process"/>
    <property type="evidence" value="ECO:0007669"/>
    <property type="project" value="TreeGrafter"/>
</dbReference>
<dbReference type="PROSITE" id="PS51125">
    <property type="entry name" value="NHL"/>
    <property type="match status" value="2"/>
</dbReference>
<dbReference type="OrthoDB" id="342730at2759"/>
<keyword evidence="4" id="KW-0863">Zinc-finger</keyword>
<proteinExistence type="inferred from homology"/>
<feature type="compositionally biased region" description="Basic and acidic residues" evidence="6">
    <location>
        <begin position="355"/>
        <end position="364"/>
    </location>
</feature>
<evidence type="ECO:0000256" key="2">
    <source>
        <dbReference type="ARBA" id="ARBA00022723"/>
    </source>
</evidence>
<dbReference type="Gene3D" id="3.30.160.60">
    <property type="entry name" value="Classic Zinc Finger"/>
    <property type="match status" value="1"/>
</dbReference>
<dbReference type="SUPFAM" id="SSF81296">
    <property type="entry name" value="E set domains"/>
    <property type="match status" value="1"/>
</dbReference>